<dbReference type="AlphaFoldDB" id="A0A552FEK5"/>
<reference evidence="1 2" key="1">
    <citation type="submission" date="2019-01" db="EMBL/GenBank/DDBJ databases">
        <title>Coherence of Microcystis species and biogeography revealed through population genomics.</title>
        <authorList>
            <person name="Perez-Carrascal O.M."/>
            <person name="Terrat Y."/>
            <person name="Giani A."/>
            <person name="Fortin N."/>
            <person name="Tromas N."/>
            <person name="Shapiro B.J."/>
        </authorList>
    </citation>
    <scope>NUCLEOTIDE SEQUENCE [LARGE SCALE GENOMIC DNA]</scope>
    <source>
        <strain evidence="1">Ma_QC_Ch_20071001_S25D</strain>
    </source>
</reference>
<accession>A0A552FEK5</accession>
<organism evidence="1 2">
    <name type="scientific">Microcystis aeruginosa Ma_QC_Ch_20071001_S25D</name>
    <dbReference type="NCBI Taxonomy" id="2486250"/>
    <lineage>
        <taxon>Bacteria</taxon>
        <taxon>Bacillati</taxon>
        <taxon>Cyanobacteriota</taxon>
        <taxon>Cyanophyceae</taxon>
        <taxon>Oscillatoriophycideae</taxon>
        <taxon>Chroococcales</taxon>
        <taxon>Microcystaceae</taxon>
        <taxon>Microcystis</taxon>
    </lineage>
</organism>
<dbReference type="Proteomes" id="UP000316958">
    <property type="component" value="Unassembled WGS sequence"/>
</dbReference>
<evidence type="ECO:0000313" key="2">
    <source>
        <dbReference type="Proteomes" id="UP000316958"/>
    </source>
</evidence>
<gene>
    <name evidence="1" type="ORF">EWV57_21150</name>
</gene>
<sequence length="118" mass="13735">MKSKTKKLTMVFILTTIIFNSQILLQPKISNAQTATKRLCWDVYYSYLNTNVSDRYIVSSSTQKATYMNMVFRCAENYLNMVEKDSRYCREALEYANMILPNLATVLASQIIFKCTNR</sequence>
<comment type="caution">
    <text evidence="1">The sequence shown here is derived from an EMBL/GenBank/DDBJ whole genome shotgun (WGS) entry which is preliminary data.</text>
</comment>
<proteinExistence type="predicted"/>
<dbReference type="EMBL" id="SFBE01000350">
    <property type="protein sequence ID" value="TRU45159.1"/>
    <property type="molecule type" value="Genomic_DNA"/>
</dbReference>
<protein>
    <submittedName>
        <fullName evidence="1">Uncharacterized protein</fullName>
    </submittedName>
</protein>
<name>A0A552FEK5_MICAE</name>
<evidence type="ECO:0000313" key="1">
    <source>
        <dbReference type="EMBL" id="TRU45159.1"/>
    </source>
</evidence>